<evidence type="ECO:0000313" key="3">
    <source>
        <dbReference type="EMBL" id="RZB42039.1"/>
    </source>
</evidence>
<dbReference type="InterPro" id="IPR007577">
    <property type="entry name" value="GlycoTrfase_DXD_sugar-bd_CS"/>
</dbReference>
<dbReference type="Pfam" id="PF04488">
    <property type="entry name" value="Gly_transf_sug"/>
    <property type="match status" value="1"/>
</dbReference>
<dbReference type="InterPro" id="IPR007652">
    <property type="entry name" value="A1-4-GlycosylTfrase_dom"/>
</dbReference>
<reference evidence="3 4" key="1">
    <citation type="submission" date="2018-09" db="EMBL/GenBank/DDBJ databases">
        <title>A high-quality reference genome of wild soybean provides a powerful tool to mine soybean genomes.</title>
        <authorList>
            <person name="Xie M."/>
            <person name="Chung C.Y.L."/>
            <person name="Li M.-W."/>
            <person name="Wong F.-L."/>
            <person name="Chan T.-F."/>
            <person name="Lam H.-M."/>
        </authorList>
    </citation>
    <scope>NUCLEOTIDE SEQUENCE [LARGE SCALE GENOMIC DNA]</scope>
    <source>
        <strain evidence="4">cv. W05</strain>
        <tissue evidence="3">Hypocotyl of etiolated seedlings</tissue>
    </source>
</reference>
<dbReference type="EMBL" id="QZWG01000020">
    <property type="protein sequence ID" value="RZB42039.1"/>
    <property type="molecule type" value="Genomic_DNA"/>
</dbReference>
<dbReference type="EMBL" id="QZWG01000020">
    <property type="protein sequence ID" value="RZB42040.1"/>
    <property type="molecule type" value="Genomic_DNA"/>
</dbReference>
<dbReference type="AlphaFoldDB" id="A0A445EZR0"/>
<keyword evidence="1" id="KW-1133">Transmembrane helix</keyword>
<feature type="transmembrane region" description="Helical" evidence="1">
    <location>
        <begin position="12"/>
        <end position="31"/>
    </location>
</feature>
<dbReference type="Gene3D" id="3.90.550.20">
    <property type="match status" value="1"/>
</dbReference>
<dbReference type="Pfam" id="PF04572">
    <property type="entry name" value="Gb3_synth"/>
    <property type="match status" value="1"/>
</dbReference>
<dbReference type="Gramene" id="XM_028366830.1">
    <property type="protein sequence ID" value="XP_028222631.1"/>
    <property type="gene ID" value="LOC114403712"/>
</dbReference>
<dbReference type="Proteomes" id="UP000289340">
    <property type="component" value="Chromosome 20"/>
</dbReference>
<protein>
    <recommendedName>
        <fullName evidence="2">Alpha 1,4-glycosyltransferase domain-containing protein</fullName>
    </recommendedName>
</protein>
<keyword evidence="1" id="KW-0812">Transmembrane</keyword>
<comment type="caution">
    <text evidence="3">The sequence shown here is derived from an EMBL/GenBank/DDBJ whole genome shotgun (WGS) entry which is preliminary data.</text>
</comment>
<gene>
    <name evidence="3" type="ORF">D0Y65_052856</name>
</gene>
<evidence type="ECO:0000313" key="4">
    <source>
        <dbReference type="Proteomes" id="UP000289340"/>
    </source>
</evidence>
<accession>A0A445EZR0</accession>
<dbReference type="PANTHER" id="PTHR47213:SF1">
    <property type="entry name" value="OS07G0567300 PROTEIN"/>
    <property type="match status" value="1"/>
</dbReference>
<feature type="domain" description="Alpha 1,4-glycosyltransferase" evidence="2">
    <location>
        <begin position="518"/>
        <end position="646"/>
    </location>
</feature>
<sequence>MLRSRRRSPYGAYLCAVISAVLLLFSVSLLYSRLSRSHPHSHHLPRPSLVSHSTSADISIASSDDPIDELDFIDETLDPPSLRLNPPPYHLFFDPLSASLRRSFHHRHSDNNNNFPFQSFSDNDDRSKTAFASDDVPVDFTVRSMAARVATIDDALLLKTSPLREGWSDWFDKKSVFLRKDRMFRSNFDVLNPLNNPLLQDPDAGAATTGLTRGDRIVQKWWIHEFKKVPFPGIKKKAPLNVNVNTLTKVGIERRTLNHNHNNNDDDNNNNEIIKEVVNSGSNGGESSIQKDVDVIGADRGVSVKNHVVNSGSNGGESSIEKDVDVVGAARGVSVKNHVYADGDTWGYYPGLPRLRLSFSDFMDEFFRLGKCVTRVFMVWNSPPWMYTVRHQRGLESLLFHHPDACVVVFSETVELDFFKDSFVKDGYKVAVAMPNLDELLKDMPAHIFASVWFEWKKTNFYSTHYSELIRLAALYKYGGIYLDSDIIVLKPISFLNNSVGMEGHGAGSALNGAVMSFPRHSLFVKECLEEFYMTYDDTSLRGNGADLLTRVARKYLGDENKSVKHLELKVEPSYIFFPVSSQNITRYFIAPTTETEKAQQDVLLENILHNSLTFHFWNSVTFSLIPEPDSLVSKLLNYACIRCSELP</sequence>
<dbReference type="SUPFAM" id="SSF53448">
    <property type="entry name" value="Nucleotide-diphospho-sugar transferases"/>
    <property type="match status" value="1"/>
</dbReference>
<dbReference type="InterPro" id="IPR044789">
    <property type="entry name" value="Put_A1-4-GlycosylTfrase_plant"/>
</dbReference>
<organism evidence="3 4">
    <name type="scientific">Glycine soja</name>
    <name type="common">Wild soybean</name>
    <dbReference type="NCBI Taxonomy" id="3848"/>
    <lineage>
        <taxon>Eukaryota</taxon>
        <taxon>Viridiplantae</taxon>
        <taxon>Streptophyta</taxon>
        <taxon>Embryophyta</taxon>
        <taxon>Tracheophyta</taxon>
        <taxon>Spermatophyta</taxon>
        <taxon>Magnoliopsida</taxon>
        <taxon>eudicotyledons</taxon>
        <taxon>Gunneridae</taxon>
        <taxon>Pentapetalae</taxon>
        <taxon>rosids</taxon>
        <taxon>fabids</taxon>
        <taxon>Fabales</taxon>
        <taxon>Fabaceae</taxon>
        <taxon>Papilionoideae</taxon>
        <taxon>50 kb inversion clade</taxon>
        <taxon>NPAAA clade</taxon>
        <taxon>indigoferoid/millettioid clade</taxon>
        <taxon>Phaseoleae</taxon>
        <taxon>Glycine</taxon>
        <taxon>Glycine subgen. Soja</taxon>
    </lineage>
</organism>
<proteinExistence type="predicted"/>
<name>A0A445EZR0_GLYSO</name>
<dbReference type="InterPro" id="IPR029044">
    <property type="entry name" value="Nucleotide-diphossugar_trans"/>
</dbReference>
<dbReference type="PANTHER" id="PTHR47213">
    <property type="entry name" value="OS07G0567300 PROTEIN"/>
    <property type="match status" value="1"/>
</dbReference>
<keyword evidence="1" id="KW-0472">Membrane</keyword>
<evidence type="ECO:0000259" key="2">
    <source>
        <dbReference type="Pfam" id="PF04572"/>
    </source>
</evidence>
<evidence type="ECO:0000256" key="1">
    <source>
        <dbReference type="SAM" id="Phobius"/>
    </source>
</evidence>
<keyword evidence="4" id="KW-1185">Reference proteome</keyword>